<protein>
    <recommendedName>
        <fullName evidence="4">Nephrocystin 3-like N-terminal domain-containing protein</fullName>
    </recommendedName>
</protein>
<feature type="repeat" description="WD" evidence="3">
    <location>
        <begin position="1170"/>
        <end position="1210"/>
    </location>
</feature>
<dbReference type="PROSITE" id="PS00678">
    <property type="entry name" value="WD_REPEATS_1"/>
    <property type="match status" value="2"/>
</dbReference>
<evidence type="ECO:0000313" key="5">
    <source>
        <dbReference type="EMBL" id="PCD25239.1"/>
    </source>
</evidence>
<evidence type="ECO:0000256" key="1">
    <source>
        <dbReference type="ARBA" id="ARBA00022574"/>
    </source>
</evidence>
<organism evidence="5 6">
    <name type="scientific">Fusarium oxysporum f. sp. radicis-cucumerinum</name>
    <dbReference type="NCBI Taxonomy" id="327505"/>
    <lineage>
        <taxon>Eukaryota</taxon>
        <taxon>Fungi</taxon>
        <taxon>Dikarya</taxon>
        <taxon>Ascomycota</taxon>
        <taxon>Pezizomycotina</taxon>
        <taxon>Sordariomycetes</taxon>
        <taxon>Hypocreomycetidae</taxon>
        <taxon>Hypocreales</taxon>
        <taxon>Nectriaceae</taxon>
        <taxon>Fusarium</taxon>
        <taxon>Fusarium oxysporum species complex</taxon>
    </lineage>
</organism>
<feature type="repeat" description="WD" evidence="3">
    <location>
        <begin position="1505"/>
        <end position="1538"/>
    </location>
</feature>
<comment type="caution">
    <text evidence="5">The sequence shown here is derived from an EMBL/GenBank/DDBJ whole genome shotgun (WGS) entry which is preliminary data.</text>
</comment>
<keyword evidence="2" id="KW-0677">Repeat</keyword>
<dbReference type="Gene3D" id="2.130.10.10">
    <property type="entry name" value="YVTN repeat-like/Quinoprotein amine dehydrogenase"/>
    <property type="match status" value="4"/>
</dbReference>
<dbReference type="InterPro" id="IPR056884">
    <property type="entry name" value="NPHP3-like_N"/>
</dbReference>
<dbReference type="SUPFAM" id="SSF53167">
    <property type="entry name" value="Purine and uridine phosphorylases"/>
    <property type="match status" value="1"/>
</dbReference>
<evidence type="ECO:0000313" key="6">
    <source>
        <dbReference type="Proteomes" id="UP000219602"/>
    </source>
</evidence>
<name>A0A2H3GJQ0_FUSOX</name>
<dbReference type="EMBL" id="MABQ02000010">
    <property type="protein sequence ID" value="PCD25239.1"/>
    <property type="molecule type" value="Genomic_DNA"/>
</dbReference>
<dbReference type="SUPFAM" id="SSF50998">
    <property type="entry name" value="Quinoprotein alcohol dehydrogenase-like"/>
    <property type="match status" value="2"/>
</dbReference>
<dbReference type="SUPFAM" id="SSF101908">
    <property type="entry name" value="Putative isomerase YbhE"/>
    <property type="match status" value="1"/>
</dbReference>
<dbReference type="PANTHER" id="PTHR46082:SF11">
    <property type="entry name" value="AAA+ ATPASE DOMAIN-CONTAINING PROTEIN-RELATED"/>
    <property type="match status" value="1"/>
</dbReference>
<gene>
    <name evidence="5" type="ORF">AU210_014347</name>
</gene>
<dbReference type="GO" id="GO:0009116">
    <property type="term" value="P:nucleoside metabolic process"/>
    <property type="evidence" value="ECO:0007669"/>
    <property type="project" value="InterPro"/>
</dbReference>
<dbReference type="InterPro" id="IPR035994">
    <property type="entry name" value="Nucleoside_phosphorylase_sf"/>
</dbReference>
<evidence type="ECO:0000256" key="3">
    <source>
        <dbReference type="PROSITE-ProRule" id="PRU00221"/>
    </source>
</evidence>
<dbReference type="PROSITE" id="PS50294">
    <property type="entry name" value="WD_REPEATS_REGION"/>
    <property type="match status" value="3"/>
</dbReference>
<dbReference type="PROSITE" id="PS50082">
    <property type="entry name" value="WD_REPEATS_2"/>
    <property type="match status" value="5"/>
</dbReference>
<feature type="repeat" description="WD" evidence="3">
    <location>
        <begin position="1395"/>
        <end position="1425"/>
    </location>
</feature>
<evidence type="ECO:0000259" key="4">
    <source>
        <dbReference type="Pfam" id="PF24883"/>
    </source>
</evidence>
<dbReference type="Proteomes" id="UP000219602">
    <property type="component" value="Chromosome 12"/>
</dbReference>
<feature type="repeat" description="WD" evidence="3">
    <location>
        <begin position="1249"/>
        <end position="1284"/>
    </location>
</feature>
<sequence>MSGDNAAFESEEYTVGWICALPLEMAAARGMLDLVHPNLSHQDPNDHNSYVLGEIHGHKIVIACLPVGNYGTSPAATVAINLLRTFKSIRFGLMVGIGGGAPSAQHDIRLGDVVIGQPSGTFGGVVQHDRGKVLPQGGFERTGFQNAPPQLLLAALARLQATHMNEDSQVPEYLTHLVAKSPKRMKPKFRYQGTSNDQLFQADYDHTKPGYTTCEDCDRSKLVGREEREDTDPYFHYGIIASGNQVIKDGKTRERLGKEYSALCFEMEAAGLYNFPCLVIRGICDYADSHKNNVWQEYAAAVAAAFSKELLLFVSPNQVLQEKKLLSELVSIAKDNLKTSKESLDEQRYIKKVLDNRRIDLHTVYNARYDSEDVQESPRCEPGTRVRLLEAIERWAERGSDQPVFWLVGPAGTGKSTIARSIVHTFDKDKRLVAGYFFKRGEQDRNDTSRLFSTLAMQFVDNVSSFKECLRQSLEGLDKDAVEKINLETQFHKLLWHPLENLQLNEKGPLQRIIVIDALDECERPEHLIRVLELLFRLCTVSKFRLRVLITSRSAPDIVEAFEPHLKNKTVRNLELHREFSEDTKIDIQNFLKLRFEDIRRKRRVQQKPWPTPDDLKLIVHLSTTPEPLFIYAATLCRFVSDKKSPRGPIRQLAIWLDQGNKSQLHQIYSPILDQAFRGCDESESFQKLRFLGAITLLAKPLSAKSLAIILGMDLDDISWWVPRLYAVLHVPSEFDKPIELLHKSFSDFLNSENDLGSDKYRINTTEIHADLAEKCIQCMKEGLKQDICNTEKPGILRDDIDKEIIGRHISESLEYACINWFYHVEHSGRPFSQFAYDFLFGNLLHWIEVLTLLGRLLECAGLVDRLLQTSQACENIDPDFAPLLQDAKRVISTFGSAIDRMPLQIYGSSIFFSPTASKIHQMFWRQRTPMSGQIQGVKADWSASLQAFEDPGGIVSSLAFSPDGRLLASIVVTSTFMDRKCVIQIRNVITGTHVFTSEPDATLVVAIAFSSDSCLLASAHRNRKIGIWNVATGRVEWILTGHKIIAIGFAVDANVITSVSQDGRIQYWEEVGATYQEKSGSPSSLPETFDREQTHLRATFSPSMQVLAYKTSSCRVEVWNIVTGERKKPVPGIEDLDPLSFSADSRLLALSYGENVTIRDVDTGATKLFLTHDDTVYVVAFSPSGDVIASGTHDAIRLWDLKTGACKTTLTEHSITGIRALAFSRDGLVLASPQQLWDTTQPQEHEIFGDHRHETNSIVLSPNGLLLASITNDKTIRIWDAETLVLRWVLVNTGYNYQPLFSFDSKLLATASGNDKLCVWSMSSGELQKTVEGEWGSISEVDYSADGQIVATVSSDPYVVKLWEAETGLHLHTLGNAGKSVKRNKARMETCGPSFSPDGRSIATYKSDNTLVLWDISTGKLLQVLSITNTARKVVFSHDSQLVAVVKSFCVFVWRINASEPLHILETEARAAAFSSDSRLLVLASRHRNVTVWVVATGSNTLTLEGHEGHTEAICISPNDQMIAVLSQDSVVRVWNLISHHKRHLTLCPNELISVIAFSMDGSVLATASIYNSIWLWNTASGTQLKKIICEEGLIRGISVLPDELVVSISNPPPFLNVWNDMELRIRRYRTTNTTEDCSPGRVMCDTGLSYDENSIRRGAENLLWVPPQYRPNERFYSRAWVSRSSTIYICSPSGHLIRFQSL</sequence>
<dbReference type="InterPro" id="IPR053137">
    <property type="entry name" value="NLR-like"/>
</dbReference>
<dbReference type="InterPro" id="IPR019775">
    <property type="entry name" value="WD40_repeat_CS"/>
</dbReference>
<dbReference type="STRING" id="327505.A0A2H3GJQ0"/>
<dbReference type="SUPFAM" id="SSF52540">
    <property type="entry name" value="P-loop containing nucleoside triphosphate hydrolases"/>
    <property type="match status" value="1"/>
</dbReference>
<dbReference type="InterPro" id="IPR001680">
    <property type="entry name" value="WD40_rpt"/>
</dbReference>
<feature type="domain" description="Nephrocystin 3-like N-terminal" evidence="4">
    <location>
        <begin position="391"/>
        <end position="553"/>
    </location>
</feature>
<feature type="repeat" description="WD" evidence="3">
    <location>
        <begin position="1554"/>
        <end position="1588"/>
    </location>
</feature>
<dbReference type="InterPro" id="IPR015943">
    <property type="entry name" value="WD40/YVTN_repeat-like_dom_sf"/>
</dbReference>
<dbReference type="GO" id="GO:0003824">
    <property type="term" value="F:catalytic activity"/>
    <property type="evidence" value="ECO:0007669"/>
    <property type="project" value="InterPro"/>
</dbReference>
<dbReference type="CDD" id="cd00200">
    <property type="entry name" value="WD40"/>
    <property type="match status" value="2"/>
</dbReference>
<evidence type="ECO:0000256" key="2">
    <source>
        <dbReference type="ARBA" id="ARBA00022737"/>
    </source>
</evidence>
<dbReference type="PANTHER" id="PTHR46082">
    <property type="entry name" value="ATP/GTP-BINDING PROTEIN-RELATED"/>
    <property type="match status" value="1"/>
</dbReference>
<dbReference type="SMART" id="SM00320">
    <property type="entry name" value="WD40"/>
    <property type="match status" value="13"/>
</dbReference>
<reference evidence="5 6" key="2">
    <citation type="journal article" date="2017" name="Sci. Rep.">
        <title>A mobile pathogenicity chromosome in Fusarium oxysporum for infection of multiple cucurbit species.</title>
        <authorList>
            <person name="van Dam P."/>
            <person name="Fokkens L."/>
            <person name="Ayukawa Y."/>
            <person name="van der Gragt M."/>
            <person name="Ter Horst A."/>
            <person name="Brankovics B."/>
            <person name="Houterman P.M."/>
            <person name="Arie T."/>
            <person name="Rep M."/>
        </authorList>
    </citation>
    <scope>NUCLEOTIDE SEQUENCE [LARGE SCALE GENOMIC DNA]</scope>
    <source>
        <strain evidence="5 6">Forc016</strain>
    </source>
</reference>
<dbReference type="Pfam" id="PF00400">
    <property type="entry name" value="WD40"/>
    <property type="match status" value="5"/>
</dbReference>
<proteinExistence type="predicted"/>
<keyword evidence="1 3" id="KW-0853">WD repeat</keyword>
<accession>A0A2H3GJQ0</accession>
<reference evidence="5 6" key="1">
    <citation type="journal article" date="2016" name="Environ. Microbiol.">
        <title>Effector profiles distinguish formae speciales of Fusarium oxysporum.</title>
        <authorList>
            <person name="van Dam P."/>
            <person name="Fokkens L."/>
            <person name="Schmidt S.M."/>
            <person name="Linmans J.H."/>
            <person name="Kistler H.C."/>
            <person name="Ma L.J."/>
            <person name="Rep M."/>
        </authorList>
    </citation>
    <scope>NUCLEOTIDE SEQUENCE [LARGE SCALE GENOMIC DNA]</scope>
    <source>
        <strain evidence="5 6">Forc016</strain>
    </source>
</reference>
<dbReference type="InterPro" id="IPR011047">
    <property type="entry name" value="Quinoprotein_ADH-like_sf"/>
</dbReference>
<dbReference type="Gene3D" id="3.40.50.300">
    <property type="entry name" value="P-loop containing nucleotide triphosphate hydrolases"/>
    <property type="match status" value="1"/>
</dbReference>
<dbReference type="InterPro" id="IPR027417">
    <property type="entry name" value="P-loop_NTPase"/>
</dbReference>
<dbReference type="Gene3D" id="3.40.50.1580">
    <property type="entry name" value="Nucleoside phosphorylase domain"/>
    <property type="match status" value="1"/>
</dbReference>
<dbReference type="Pfam" id="PF24883">
    <property type="entry name" value="NPHP3_N"/>
    <property type="match status" value="1"/>
</dbReference>